<keyword evidence="3" id="KW-0808">Transferase</keyword>
<dbReference type="Proteomes" id="UP000245820">
    <property type="component" value="Chromosome"/>
</dbReference>
<keyword evidence="7" id="KW-0472">Membrane</keyword>
<dbReference type="EMBL" id="CP029343">
    <property type="protein sequence ID" value="AWL03807.1"/>
    <property type="molecule type" value="Genomic_DNA"/>
</dbReference>
<dbReference type="RefSeq" id="WP_109344203.1">
    <property type="nucleotide sequence ID" value="NZ_CP029343.1"/>
</dbReference>
<evidence type="ECO:0000256" key="9">
    <source>
        <dbReference type="SAM" id="SignalP"/>
    </source>
</evidence>
<accession>A0A2S2DEN8</accession>
<proteinExistence type="predicted"/>
<dbReference type="InterPro" id="IPR001736">
    <property type="entry name" value="PLipase_D/transphosphatidylase"/>
</dbReference>
<keyword evidence="9" id="KW-0732">Signal</keyword>
<evidence type="ECO:0000313" key="11">
    <source>
        <dbReference type="EMBL" id="AWL03807.1"/>
    </source>
</evidence>
<dbReference type="KEGG" id="mtim:DIR46_04710"/>
<reference evidence="11 12" key="1">
    <citation type="submission" date="2018-05" db="EMBL/GenBank/DDBJ databases">
        <title>Complete genome sequence of Massilia oculi sp. nov. CCUG 43427T (=DSM 26321T), the type strain of M. oculi, and comparison with genome sequences of other Massilia strains.</title>
        <authorList>
            <person name="Zhu B."/>
        </authorList>
    </citation>
    <scope>NUCLEOTIDE SEQUENCE [LARGE SCALE GENOMIC DNA]</scope>
    <source>
        <strain evidence="11 12">CCUG 43427</strain>
    </source>
</reference>
<dbReference type="PANTHER" id="PTHR21248:SF22">
    <property type="entry name" value="PHOSPHOLIPASE D"/>
    <property type="match status" value="1"/>
</dbReference>
<sequence length="462" mass="51514">MNKKRFAAWCGFIGFVCVVASCKALPDRSTIAGAPDKAVPTVATPRGELKDGQAAALLKRRWARASPDLKQLAVLEEQATGVPLIAGNQVSLLFDGPATMRAMMEAAKNAKTSINLETYIFDHDEIGTQFAEILMQKRRDGVTVNIIVDGVGTLATPKEFFERLQQAGINVLVFNPVNPTKRPGKWALNNRDHRKIMIVDGKVAFTGGINISSTYANSSLFRSNKRAGRVNEEDVGWRDTHIKIEGPAVGALQWAFIDNWVHQDAGELPEIEYFPKLAPVGEKVVRVLATSPDRDSEIYKSLVLAIGEAKKSIHMTAAYFVPDRQIVDSLVAAAKRGVDVQLVLPGVSDHDFIKYAGESFYQELLEGGVRIFQLQVAVLHAKTTVIDGMWSSIGSANIDRRSFIHNYEVNVVVLDPHFGRDMEAAFREDLRHSKEIKLADWKRRPWSDRLREMMSRLTEYWI</sequence>
<comment type="subcellular location">
    <subcellularLocation>
        <location evidence="1">Cell membrane</location>
    </subcellularLocation>
</comment>
<dbReference type="OrthoDB" id="9762009at2"/>
<evidence type="ECO:0000313" key="12">
    <source>
        <dbReference type="Proteomes" id="UP000245820"/>
    </source>
</evidence>
<dbReference type="InterPro" id="IPR025202">
    <property type="entry name" value="PLD-like_dom"/>
</dbReference>
<dbReference type="PROSITE" id="PS50035">
    <property type="entry name" value="PLD"/>
    <property type="match status" value="2"/>
</dbReference>
<evidence type="ECO:0000256" key="2">
    <source>
        <dbReference type="ARBA" id="ARBA00022475"/>
    </source>
</evidence>
<evidence type="ECO:0000256" key="8">
    <source>
        <dbReference type="NCBIfam" id="TIGR04265"/>
    </source>
</evidence>
<dbReference type="InterPro" id="IPR022924">
    <property type="entry name" value="Cardiolipin_synthase"/>
</dbReference>
<dbReference type="AlphaFoldDB" id="A0A2S2DEN8"/>
<dbReference type="GO" id="GO:0032049">
    <property type="term" value="P:cardiolipin biosynthetic process"/>
    <property type="evidence" value="ECO:0007669"/>
    <property type="project" value="UniProtKB-UniRule"/>
</dbReference>
<keyword evidence="4" id="KW-0812">Transmembrane</keyword>
<dbReference type="CDD" id="cd09159">
    <property type="entry name" value="PLDc_ybhO_like_2"/>
    <property type="match status" value="1"/>
</dbReference>
<organism evidence="11 12">
    <name type="scientific">Massilia oculi</name>
    <dbReference type="NCBI Taxonomy" id="945844"/>
    <lineage>
        <taxon>Bacteria</taxon>
        <taxon>Pseudomonadati</taxon>
        <taxon>Pseudomonadota</taxon>
        <taxon>Betaproteobacteria</taxon>
        <taxon>Burkholderiales</taxon>
        <taxon>Oxalobacteraceae</taxon>
        <taxon>Telluria group</taxon>
        <taxon>Massilia</taxon>
    </lineage>
</organism>
<dbReference type="SUPFAM" id="SSF56024">
    <property type="entry name" value="Phospholipase D/nuclease"/>
    <property type="match status" value="2"/>
</dbReference>
<dbReference type="SMART" id="SM00155">
    <property type="entry name" value="PLDc"/>
    <property type="match status" value="2"/>
</dbReference>
<evidence type="ECO:0000256" key="4">
    <source>
        <dbReference type="ARBA" id="ARBA00022692"/>
    </source>
</evidence>
<evidence type="ECO:0000256" key="3">
    <source>
        <dbReference type="ARBA" id="ARBA00022679"/>
    </source>
</evidence>
<feature type="chain" id="PRO_5015448822" description="Cardiolipin synthase" evidence="9">
    <location>
        <begin position="21"/>
        <end position="462"/>
    </location>
</feature>
<feature type="signal peptide" evidence="9">
    <location>
        <begin position="1"/>
        <end position="20"/>
    </location>
</feature>
<dbReference type="PROSITE" id="PS51257">
    <property type="entry name" value="PROKAR_LIPOPROTEIN"/>
    <property type="match status" value="1"/>
</dbReference>
<name>A0A2S2DEN8_9BURK</name>
<dbReference type="GO" id="GO:0008808">
    <property type="term" value="F:cardiolipin synthase activity"/>
    <property type="evidence" value="ECO:0007669"/>
    <property type="project" value="UniProtKB-UniRule"/>
</dbReference>
<dbReference type="Gene3D" id="3.30.870.10">
    <property type="entry name" value="Endonuclease Chain A"/>
    <property type="match status" value="2"/>
</dbReference>
<feature type="domain" description="PLD phosphodiesterase" evidence="10">
    <location>
        <begin position="375"/>
        <end position="402"/>
    </location>
</feature>
<keyword evidence="6" id="KW-1133">Transmembrane helix</keyword>
<dbReference type="PANTHER" id="PTHR21248">
    <property type="entry name" value="CARDIOLIPIN SYNTHASE"/>
    <property type="match status" value="1"/>
</dbReference>
<keyword evidence="5" id="KW-0677">Repeat</keyword>
<feature type="domain" description="PLD phosphodiesterase" evidence="10">
    <location>
        <begin position="188"/>
        <end position="215"/>
    </location>
</feature>
<keyword evidence="12" id="KW-1185">Reference proteome</keyword>
<keyword evidence="2" id="KW-1003">Cell membrane</keyword>
<evidence type="ECO:0000256" key="1">
    <source>
        <dbReference type="ARBA" id="ARBA00004236"/>
    </source>
</evidence>
<protein>
    <recommendedName>
        <fullName evidence="8">Cardiolipin synthase</fullName>
        <ecNumber evidence="8">2.7.8.-</ecNumber>
    </recommendedName>
</protein>
<dbReference type="CDD" id="cd09110">
    <property type="entry name" value="PLDc_CLS_1"/>
    <property type="match status" value="1"/>
</dbReference>
<dbReference type="Pfam" id="PF13091">
    <property type="entry name" value="PLDc_2"/>
    <property type="match status" value="2"/>
</dbReference>
<dbReference type="GO" id="GO:0005886">
    <property type="term" value="C:plasma membrane"/>
    <property type="evidence" value="ECO:0007669"/>
    <property type="project" value="UniProtKB-SubCell"/>
</dbReference>
<dbReference type="NCBIfam" id="TIGR04265">
    <property type="entry name" value="bac_cardiolipin"/>
    <property type="match status" value="1"/>
</dbReference>
<evidence type="ECO:0000256" key="5">
    <source>
        <dbReference type="ARBA" id="ARBA00022737"/>
    </source>
</evidence>
<gene>
    <name evidence="11" type="primary">cls</name>
    <name evidence="11" type="ORF">DIR46_04710</name>
</gene>
<evidence type="ECO:0000256" key="6">
    <source>
        <dbReference type="ARBA" id="ARBA00022989"/>
    </source>
</evidence>
<evidence type="ECO:0000259" key="10">
    <source>
        <dbReference type="PROSITE" id="PS50035"/>
    </source>
</evidence>
<evidence type="ECO:0000256" key="7">
    <source>
        <dbReference type="ARBA" id="ARBA00023136"/>
    </source>
</evidence>
<dbReference type="EC" id="2.7.8.-" evidence="8"/>